<comment type="caution">
    <text evidence="2">The sequence shown here is derived from an EMBL/GenBank/DDBJ whole genome shotgun (WGS) entry which is preliminary data.</text>
</comment>
<dbReference type="Pfam" id="PF03762">
    <property type="entry name" value="VOMI"/>
    <property type="match status" value="1"/>
</dbReference>
<dbReference type="AlphaFoldDB" id="A0A226F158"/>
<feature type="chain" id="PRO_5012804875" evidence="1">
    <location>
        <begin position="21"/>
        <end position="217"/>
    </location>
</feature>
<dbReference type="InterPro" id="IPR005515">
    <property type="entry name" value="VOMI"/>
</dbReference>
<evidence type="ECO:0000256" key="1">
    <source>
        <dbReference type="SAM" id="SignalP"/>
    </source>
</evidence>
<dbReference type="SUPFAM" id="SSF51092">
    <property type="entry name" value="Vitelline membrane outer protein-I (VMO-I)"/>
    <property type="match status" value="1"/>
</dbReference>
<name>A0A226F158_FOLCA</name>
<gene>
    <name evidence="2" type="ORF">Fcan01_03319</name>
</gene>
<feature type="signal peptide" evidence="1">
    <location>
        <begin position="1"/>
        <end position="20"/>
    </location>
</feature>
<dbReference type="EMBL" id="LNIX01000001">
    <property type="protein sequence ID" value="OXA63502.1"/>
    <property type="molecule type" value="Genomic_DNA"/>
</dbReference>
<keyword evidence="1" id="KW-0732">Signal</keyword>
<dbReference type="PANTHER" id="PTHR18841:SF0">
    <property type="entry name" value="VITELLINE MEMBRANE OUTER LAYER 1 HOMOLOG A-RELATED"/>
    <property type="match status" value="1"/>
</dbReference>
<dbReference type="PANTHER" id="PTHR18841">
    <property type="entry name" value="VITELLINE MEMBRANE OUTER LAYER PROTEIN I-RELATED"/>
    <property type="match status" value="1"/>
</dbReference>
<dbReference type="Proteomes" id="UP000198287">
    <property type="component" value="Unassembled WGS sequence"/>
</dbReference>
<evidence type="ECO:0000313" key="2">
    <source>
        <dbReference type="EMBL" id="OXA63502.1"/>
    </source>
</evidence>
<evidence type="ECO:0000313" key="3">
    <source>
        <dbReference type="Proteomes" id="UP000198287"/>
    </source>
</evidence>
<organism evidence="2 3">
    <name type="scientific">Folsomia candida</name>
    <name type="common">Springtail</name>
    <dbReference type="NCBI Taxonomy" id="158441"/>
    <lineage>
        <taxon>Eukaryota</taxon>
        <taxon>Metazoa</taxon>
        <taxon>Ecdysozoa</taxon>
        <taxon>Arthropoda</taxon>
        <taxon>Hexapoda</taxon>
        <taxon>Collembola</taxon>
        <taxon>Entomobryomorpha</taxon>
        <taxon>Isotomoidea</taxon>
        <taxon>Isotomidae</taxon>
        <taxon>Proisotominae</taxon>
        <taxon>Folsomia</taxon>
    </lineage>
</organism>
<protein>
    <submittedName>
        <fullName evidence="2">Vitelline membrane outer layer protein 1</fullName>
    </submittedName>
</protein>
<dbReference type="GO" id="GO:0005615">
    <property type="term" value="C:extracellular space"/>
    <property type="evidence" value="ECO:0007669"/>
    <property type="project" value="TreeGrafter"/>
</dbReference>
<dbReference type="OrthoDB" id="6344411at2759"/>
<sequence length="217" mass="23671">MGRVRITCWILLLQSLSVFAEDENDVIIQAPDVTPFGRWGRMENCSQGLFVTAFQVKVEGKHSIVDDTGLNGVRFYCGTPTTLEDEAGQSYLTWENVTSSVGLFGHWGHVNNCTTYAVGFDLEVQEPQGKYKDDIGASNLKVLCADGAQIEGYFNNGEGHKFHNVSYTGVQRCPTGYALCGIKTKVEIYQVLGDDTGLNNIAAKCCSLTDVIPIIAG</sequence>
<proteinExistence type="predicted"/>
<accession>A0A226F158</accession>
<dbReference type="Gene3D" id="2.100.10.20">
    <property type="entry name" value="Vitelline membrane outer layer protein I (VOMI)"/>
    <property type="match status" value="1"/>
</dbReference>
<reference evidence="2 3" key="1">
    <citation type="submission" date="2015-12" db="EMBL/GenBank/DDBJ databases">
        <title>The genome of Folsomia candida.</title>
        <authorList>
            <person name="Faddeeva A."/>
            <person name="Derks M.F."/>
            <person name="Anvar Y."/>
            <person name="Smit S."/>
            <person name="Van Straalen N."/>
            <person name="Roelofs D."/>
        </authorList>
    </citation>
    <scope>NUCLEOTIDE SEQUENCE [LARGE SCALE GENOMIC DNA]</scope>
    <source>
        <strain evidence="2 3">VU population</strain>
        <tissue evidence="2">Whole body</tissue>
    </source>
</reference>
<dbReference type="OMA" id="ISCCLWS"/>
<dbReference type="InterPro" id="IPR036706">
    <property type="entry name" value="VOMI_sf"/>
</dbReference>
<keyword evidence="3" id="KW-1185">Reference proteome</keyword>